<dbReference type="PANTHER" id="PTHR13817">
    <property type="entry name" value="TITIN"/>
    <property type="match status" value="1"/>
</dbReference>
<keyword evidence="2" id="KW-1015">Disulfide bond</keyword>
<accession>A0A8J4T225</accession>
<sequence length="275" mass="29734">MEQHRDVPACRGEFVPPPRAAVVALSDTELALSWQLGKSQGSSPVLHFLVAYIRPELDSDWTIIREPVESNSMVLKGLIPQTKYQFIIRSVNQDGVSPPSPVNPPTSTLAPGEVGSGDQDLSPDDAGFGVDSDDGVFIDELVSFAAIKKLHSELRSPSVASANGHVIYRNTVFQNTPLLNNTSQNTLQYRYMSAAATSTPRPTLPTTAPPATRSVTTPRSGAEPRVHSVPCDEAACPPNSFCSNDYQRGGSRCHCNLGYHGNLCSEETVSQWQDN</sequence>
<dbReference type="InterPro" id="IPR056943">
    <property type="entry name" value="EGF_Pikachurin"/>
</dbReference>
<comment type="caution">
    <text evidence="6">The sequence shown here is derived from an EMBL/GenBank/DDBJ whole genome shotgun (WGS) entry which is preliminary data.</text>
</comment>
<dbReference type="PANTHER" id="PTHR13817:SF73">
    <property type="entry name" value="FIBRONECTIN TYPE-III DOMAIN-CONTAINING PROTEIN"/>
    <property type="match status" value="1"/>
</dbReference>
<dbReference type="InterPro" id="IPR013783">
    <property type="entry name" value="Ig-like_fold"/>
</dbReference>
<proteinExistence type="predicted"/>
<evidence type="ECO:0000256" key="1">
    <source>
        <dbReference type="ARBA" id="ARBA00022737"/>
    </source>
</evidence>
<dbReference type="InterPro" id="IPR036116">
    <property type="entry name" value="FN3_sf"/>
</dbReference>
<dbReference type="InterPro" id="IPR003961">
    <property type="entry name" value="FN3_dom"/>
</dbReference>
<protein>
    <submittedName>
        <fullName evidence="6">Pikachurin isoform X2</fullName>
    </submittedName>
</protein>
<feature type="disulfide bond" evidence="2">
    <location>
        <begin position="236"/>
        <end position="253"/>
    </location>
</feature>
<feature type="compositionally biased region" description="Low complexity" evidence="3">
    <location>
        <begin position="196"/>
        <end position="214"/>
    </location>
</feature>
<dbReference type="Pfam" id="PF25016">
    <property type="entry name" value="EGF_Pikachurin"/>
    <property type="match status" value="1"/>
</dbReference>
<dbReference type="SUPFAM" id="SSF49265">
    <property type="entry name" value="Fibronectin type III"/>
    <property type="match status" value="1"/>
</dbReference>
<evidence type="ECO:0000259" key="4">
    <source>
        <dbReference type="PROSITE" id="PS50026"/>
    </source>
</evidence>
<dbReference type="PROSITE" id="PS50853">
    <property type="entry name" value="FN3"/>
    <property type="match status" value="1"/>
</dbReference>
<dbReference type="CDD" id="cd00063">
    <property type="entry name" value="FN3"/>
    <property type="match status" value="1"/>
</dbReference>
<feature type="domain" description="Fibronectin type-III" evidence="5">
    <location>
        <begin position="16"/>
        <end position="111"/>
    </location>
</feature>
<keyword evidence="7" id="KW-1185">Reference proteome</keyword>
<evidence type="ECO:0000256" key="2">
    <source>
        <dbReference type="PROSITE-ProRule" id="PRU00076"/>
    </source>
</evidence>
<evidence type="ECO:0000313" key="6">
    <source>
        <dbReference type="EMBL" id="KAF5885071.1"/>
    </source>
</evidence>
<comment type="caution">
    <text evidence="2">Lacks conserved residue(s) required for the propagation of feature annotation.</text>
</comment>
<dbReference type="SUPFAM" id="SSF57196">
    <property type="entry name" value="EGF/Laminin"/>
    <property type="match status" value="1"/>
</dbReference>
<dbReference type="Gene3D" id="2.60.40.10">
    <property type="entry name" value="Immunoglobulins"/>
    <property type="match status" value="1"/>
</dbReference>
<evidence type="ECO:0000256" key="3">
    <source>
        <dbReference type="SAM" id="MobiDB-lite"/>
    </source>
</evidence>
<dbReference type="OrthoDB" id="10014052at2759"/>
<dbReference type="InterPro" id="IPR000742">
    <property type="entry name" value="EGF"/>
</dbReference>
<dbReference type="InterPro" id="IPR050964">
    <property type="entry name" value="Striated_Muscle_Regulatory"/>
</dbReference>
<organism evidence="6 7">
    <name type="scientific">Clarias magur</name>
    <name type="common">Asian catfish</name>
    <name type="synonym">Macropteronotus magur</name>
    <dbReference type="NCBI Taxonomy" id="1594786"/>
    <lineage>
        <taxon>Eukaryota</taxon>
        <taxon>Metazoa</taxon>
        <taxon>Chordata</taxon>
        <taxon>Craniata</taxon>
        <taxon>Vertebrata</taxon>
        <taxon>Euteleostomi</taxon>
        <taxon>Actinopterygii</taxon>
        <taxon>Neopterygii</taxon>
        <taxon>Teleostei</taxon>
        <taxon>Ostariophysi</taxon>
        <taxon>Siluriformes</taxon>
        <taxon>Clariidae</taxon>
        <taxon>Clarias</taxon>
    </lineage>
</organism>
<feature type="region of interest" description="Disordered" evidence="3">
    <location>
        <begin position="95"/>
        <end position="120"/>
    </location>
</feature>
<feature type="region of interest" description="Disordered" evidence="3">
    <location>
        <begin position="196"/>
        <end position="226"/>
    </location>
</feature>
<feature type="disulfide bond" evidence="2">
    <location>
        <begin position="255"/>
        <end position="264"/>
    </location>
</feature>
<dbReference type="PROSITE" id="PS50026">
    <property type="entry name" value="EGF_3"/>
    <property type="match status" value="1"/>
</dbReference>
<gene>
    <name evidence="6" type="primary">egflam</name>
    <name evidence="6" type="ORF">DAT39_022772</name>
</gene>
<dbReference type="PROSITE" id="PS00022">
    <property type="entry name" value="EGF_1"/>
    <property type="match status" value="1"/>
</dbReference>
<dbReference type="Proteomes" id="UP000727407">
    <property type="component" value="Unassembled WGS sequence"/>
</dbReference>
<dbReference type="Pfam" id="PF00041">
    <property type="entry name" value="fn3"/>
    <property type="match status" value="1"/>
</dbReference>
<feature type="domain" description="EGF-like" evidence="4">
    <location>
        <begin position="227"/>
        <end position="265"/>
    </location>
</feature>
<dbReference type="PROSITE" id="PS01186">
    <property type="entry name" value="EGF_2"/>
    <property type="match status" value="1"/>
</dbReference>
<keyword evidence="2" id="KW-0245">EGF-like domain</keyword>
<dbReference type="AlphaFoldDB" id="A0A8J4T225"/>
<name>A0A8J4T225_CLAMG</name>
<dbReference type="EMBL" id="QNUK01001263">
    <property type="protein sequence ID" value="KAF5885071.1"/>
    <property type="molecule type" value="Genomic_DNA"/>
</dbReference>
<keyword evidence="1" id="KW-0677">Repeat</keyword>
<reference evidence="6" key="1">
    <citation type="submission" date="2020-07" db="EMBL/GenBank/DDBJ databases">
        <title>Clarias magur genome sequencing, assembly and annotation.</title>
        <authorList>
            <person name="Kushwaha B."/>
            <person name="Kumar R."/>
            <person name="Das P."/>
            <person name="Joshi C.G."/>
            <person name="Kumar D."/>
            <person name="Nagpure N.S."/>
            <person name="Pandey M."/>
            <person name="Agarwal S."/>
            <person name="Srivastava S."/>
            <person name="Singh M."/>
            <person name="Sahoo L."/>
            <person name="Jayasankar P."/>
            <person name="Meher P.K."/>
            <person name="Koringa P.G."/>
            <person name="Iquebal M.A."/>
            <person name="Das S.P."/>
            <person name="Bit A."/>
            <person name="Patnaik S."/>
            <person name="Patel N."/>
            <person name="Shah T.M."/>
            <person name="Hinsu A."/>
            <person name="Jena J.K."/>
        </authorList>
    </citation>
    <scope>NUCLEOTIDE SEQUENCE</scope>
    <source>
        <strain evidence="6">CIFAMagur01</strain>
        <tissue evidence="6">Testis</tissue>
    </source>
</reference>
<dbReference type="SMART" id="SM00060">
    <property type="entry name" value="FN3"/>
    <property type="match status" value="1"/>
</dbReference>
<evidence type="ECO:0000259" key="5">
    <source>
        <dbReference type="PROSITE" id="PS50853"/>
    </source>
</evidence>
<evidence type="ECO:0000313" key="7">
    <source>
        <dbReference type="Proteomes" id="UP000727407"/>
    </source>
</evidence>